<dbReference type="RefSeq" id="WP_014289595.1">
    <property type="nucleotide sequence ID" value="NC_016645.1"/>
</dbReference>
<dbReference type="GeneID" id="11593986"/>
<dbReference type="Proteomes" id="UP000005867">
    <property type="component" value="Chromosome"/>
</dbReference>
<dbReference type="AlphaFoldDB" id="G7VC84"/>
<evidence type="ECO:0000313" key="2">
    <source>
        <dbReference type="Proteomes" id="UP000005867"/>
    </source>
</evidence>
<keyword evidence="2" id="KW-1185">Reference proteome</keyword>
<dbReference type="STRING" id="1104324.P186_2384"/>
<dbReference type="KEGG" id="pyr:P186_2384"/>
<protein>
    <submittedName>
        <fullName evidence="1">Uncharacterized protein</fullName>
    </submittedName>
</protein>
<evidence type="ECO:0000313" key="1">
    <source>
        <dbReference type="EMBL" id="AET33770.1"/>
    </source>
</evidence>
<proteinExistence type="predicted"/>
<sequence length="129" mass="14423">MEGKRVKVEEVEAWREQSETREHLVVRVKAKVFDGNSEAAVEKDAKFYKASRNMIKGYVNIHAGAEGGRKADYARTAAVLKALGVDKWSRKGKTDTTHRRRPRCADEAEARVQSVGSVLLNNIPAPLNF</sequence>
<dbReference type="BioCyc" id="PSP1104324:GJSN-2330-MONOMER"/>
<dbReference type="HOGENOM" id="CLU_1943940_0_0_2"/>
<organism evidence="1 2">
    <name type="scientific">Pyrobaculum ferrireducens</name>
    <dbReference type="NCBI Taxonomy" id="1104324"/>
    <lineage>
        <taxon>Archaea</taxon>
        <taxon>Thermoproteota</taxon>
        <taxon>Thermoprotei</taxon>
        <taxon>Thermoproteales</taxon>
        <taxon>Thermoproteaceae</taxon>
        <taxon>Pyrobaculum</taxon>
    </lineage>
</organism>
<accession>G7VC84</accession>
<gene>
    <name evidence="1" type="ORF">P186_2384</name>
</gene>
<dbReference type="eggNOG" id="arCOG14046">
    <property type="taxonomic scope" value="Archaea"/>
</dbReference>
<reference evidence="1 2" key="1">
    <citation type="journal article" date="2012" name="J. Bacteriol.">
        <title>Complete genome sequence of strain 1860, a crenarchaeon of the genus pyrobaculum able to grow with various electron acceptors.</title>
        <authorList>
            <person name="Mardanov A.V."/>
            <person name="Gumerov V.M."/>
            <person name="Slobodkina G.B."/>
            <person name="Beletsky A.V."/>
            <person name="Bonch-Osmolovskaya E.A."/>
            <person name="Ravin N.V."/>
            <person name="Skryabin K.G."/>
        </authorList>
    </citation>
    <scope>NUCLEOTIDE SEQUENCE [LARGE SCALE GENOMIC DNA]</scope>
    <source>
        <strain evidence="1 2">1860</strain>
    </source>
</reference>
<name>G7VC84_9CREN</name>
<dbReference type="EMBL" id="CP003098">
    <property type="protein sequence ID" value="AET33770.1"/>
    <property type="molecule type" value="Genomic_DNA"/>
</dbReference>